<dbReference type="PANTHER" id="PTHR45641">
    <property type="entry name" value="TETRATRICOPEPTIDE REPEAT PROTEIN (AFU_ORTHOLOGUE AFUA_6G03870)"/>
    <property type="match status" value="1"/>
</dbReference>
<reference evidence="5 6" key="1">
    <citation type="submission" date="2015-08" db="EMBL/GenBank/DDBJ databases">
        <title>Draft Genome Sequence of Pseudoalteromonas porphyrae UCD-SED14.</title>
        <authorList>
            <person name="Coil D.A."/>
            <person name="Jospin G."/>
            <person name="Lee R.D."/>
            <person name="Eisen J.A."/>
        </authorList>
    </citation>
    <scope>NUCLEOTIDE SEQUENCE [LARGE SCALE GENOMIC DNA]</scope>
    <source>
        <strain evidence="5 6">UCD-SED14</strain>
    </source>
</reference>
<dbReference type="RefSeq" id="WP_054456161.1">
    <property type="nucleotide sequence ID" value="NZ_LHPH01000045.1"/>
</dbReference>
<evidence type="ECO:0000313" key="5">
    <source>
        <dbReference type="EMBL" id="KPH56648.1"/>
    </source>
</evidence>
<keyword evidence="2" id="KW-0802">TPR repeat</keyword>
<evidence type="ECO:0000256" key="1">
    <source>
        <dbReference type="ARBA" id="ARBA00022737"/>
    </source>
</evidence>
<dbReference type="OrthoDB" id="9802640at2"/>
<dbReference type="InterPro" id="IPR019734">
    <property type="entry name" value="TPR_rpt"/>
</dbReference>
<gene>
    <name evidence="5" type="ORF">ADS77_20940</name>
</gene>
<protein>
    <recommendedName>
        <fullName evidence="4">HNH domain-containing protein</fullName>
    </recommendedName>
</protein>
<keyword evidence="3" id="KW-0175">Coiled coil</keyword>
<dbReference type="PANTHER" id="PTHR45641:SF19">
    <property type="entry name" value="NEPHROCYSTIN-3"/>
    <property type="match status" value="1"/>
</dbReference>
<evidence type="ECO:0000259" key="4">
    <source>
        <dbReference type="Pfam" id="PF01844"/>
    </source>
</evidence>
<evidence type="ECO:0000256" key="3">
    <source>
        <dbReference type="SAM" id="Coils"/>
    </source>
</evidence>
<keyword evidence="6" id="KW-1185">Reference proteome</keyword>
<organism evidence="5 6">
    <name type="scientific">Pseudoalteromonas porphyrae</name>
    <dbReference type="NCBI Taxonomy" id="187330"/>
    <lineage>
        <taxon>Bacteria</taxon>
        <taxon>Pseudomonadati</taxon>
        <taxon>Pseudomonadota</taxon>
        <taxon>Gammaproteobacteria</taxon>
        <taxon>Alteromonadales</taxon>
        <taxon>Pseudoalteromonadaceae</taxon>
        <taxon>Pseudoalteromonas</taxon>
    </lineage>
</organism>
<sequence length="630" mass="72022">MGKLADTYLKYGVASDVSIKLEELGLSVTTFRALNITQLVDKYNLDKDEVSWVKRAITRKAIDPTIVHDLLENSNYICCCCKGLKSDSYIIHHIVEYEVSQNNEYDNLAVLCPNDHDLAHSNSNLTNKLSSEHIIESKKNWEREIKLHNISVSKEEQREQVLTKLPRYKVLNDEIVNLKNSINDKEKIITRSEAYFDVELTRKKQDLQALEHNKELLERQVSELAIKLSQLDLSKSSELNSLAVSAFLNGDLEEALKALNESNLDSELEKIDKAELDLLKSIKENYKCRILKSQLLLINERCDEAIDCAVKALEVSERLIKINSDIYIVDYINSLEEIGTVFYNSGKYEVAYSYFEGALGICIELFEKEIFEHFPLFTLVLQNMGACHYSQGEYDRALKLLIDAEEKIVSIKTTLAKFNETELVDLDRIHLMVLTNIGASCQELNLNDDGLKYYSQGEVICERLIASRCNSYDESIFRYLHNTAMLNFQSKNHGVALRKYNESLPYINRLIKDRRSMFIVELADTYRDICSCHLSSGDTHSAEKFCDDAIKLFCEIGSSQGAKIEMHYVDSLVYKMILLMQKKEDLNEINRLGELAISICLKHPEDTDAQNYPETINTILSASSSAFTMV</sequence>
<dbReference type="SMART" id="SM00028">
    <property type="entry name" value="TPR"/>
    <property type="match status" value="6"/>
</dbReference>
<dbReference type="PATRIC" id="fig|187330.3.peg.3338"/>
<proteinExistence type="predicted"/>
<dbReference type="Proteomes" id="UP000037848">
    <property type="component" value="Unassembled WGS sequence"/>
</dbReference>
<evidence type="ECO:0000256" key="2">
    <source>
        <dbReference type="ARBA" id="ARBA00022803"/>
    </source>
</evidence>
<dbReference type="Gene3D" id="1.25.40.10">
    <property type="entry name" value="Tetratricopeptide repeat domain"/>
    <property type="match status" value="2"/>
</dbReference>
<dbReference type="InterPro" id="IPR003615">
    <property type="entry name" value="HNH_nuc"/>
</dbReference>
<dbReference type="GO" id="GO:0003676">
    <property type="term" value="F:nucleic acid binding"/>
    <property type="evidence" value="ECO:0007669"/>
    <property type="project" value="InterPro"/>
</dbReference>
<evidence type="ECO:0000313" key="6">
    <source>
        <dbReference type="Proteomes" id="UP000037848"/>
    </source>
</evidence>
<comment type="caution">
    <text evidence="5">The sequence shown here is derived from an EMBL/GenBank/DDBJ whole genome shotgun (WGS) entry which is preliminary data.</text>
</comment>
<name>A0A0N0LU34_9GAMM</name>
<dbReference type="InterPro" id="IPR011990">
    <property type="entry name" value="TPR-like_helical_dom_sf"/>
</dbReference>
<feature type="coiled-coil region" evidence="3">
    <location>
        <begin position="138"/>
        <end position="269"/>
    </location>
</feature>
<dbReference type="GO" id="GO:0008270">
    <property type="term" value="F:zinc ion binding"/>
    <property type="evidence" value="ECO:0007669"/>
    <property type="project" value="InterPro"/>
</dbReference>
<dbReference type="SUPFAM" id="SSF48452">
    <property type="entry name" value="TPR-like"/>
    <property type="match status" value="2"/>
</dbReference>
<keyword evidence="1" id="KW-0677">Repeat</keyword>
<accession>A0A0N0LU34</accession>
<feature type="domain" description="HNH" evidence="4">
    <location>
        <begin position="78"/>
        <end position="121"/>
    </location>
</feature>
<dbReference type="AlphaFoldDB" id="A0A0N0LU34"/>
<dbReference type="GO" id="GO:0004519">
    <property type="term" value="F:endonuclease activity"/>
    <property type="evidence" value="ECO:0007669"/>
    <property type="project" value="InterPro"/>
</dbReference>
<dbReference type="InterPro" id="IPR002711">
    <property type="entry name" value="HNH"/>
</dbReference>
<dbReference type="CDD" id="cd00085">
    <property type="entry name" value="HNHc"/>
    <property type="match status" value="1"/>
</dbReference>
<dbReference type="EMBL" id="LHPH01000045">
    <property type="protein sequence ID" value="KPH56648.1"/>
    <property type="molecule type" value="Genomic_DNA"/>
</dbReference>
<dbReference type="Pfam" id="PF01844">
    <property type="entry name" value="HNH"/>
    <property type="match status" value="1"/>
</dbReference>